<protein>
    <submittedName>
        <fullName evidence="2">Uncharacterized protein</fullName>
    </submittedName>
</protein>
<name>A0ABY5NHP0_9MICO</name>
<reference evidence="2" key="1">
    <citation type="submission" date="2022-01" db="EMBL/GenBank/DDBJ databases">
        <title>Microbacterium eymi and Microbacterium rhizovicinus sp. nov., isolated from the rhizospheric soil of Elymus tsukushiensis, a plant native to the Dokdo Islands, Republic of Korea.</title>
        <authorList>
            <person name="Hwang Y.J."/>
        </authorList>
    </citation>
    <scope>NUCLEOTIDE SEQUENCE</scope>
    <source>
        <strain evidence="2">KUDC0405</strain>
    </source>
</reference>
<accession>A0ABY5NHP0</accession>
<evidence type="ECO:0000313" key="2">
    <source>
        <dbReference type="EMBL" id="UUT34668.1"/>
    </source>
</evidence>
<proteinExistence type="predicted"/>
<keyword evidence="3" id="KW-1185">Reference proteome</keyword>
<feature type="region of interest" description="Disordered" evidence="1">
    <location>
        <begin position="148"/>
        <end position="207"/>
    </location>
</feature>
<feature type="region of interest" description="Disordered" evidence="1">
    <location>
        <begin position="1"/>
        <end position="25"/>
    </location>
</feature>
<sequence length="248" mass="26713">MKLAADPCPSAFHASSGSTKPLRRMRVSASASATTVSNTTMLLTSLISAPAPLAPHRMTSDATVRKRLDAGEDLGIAAGRDAERTVDGCLLRTSDRRIDEEASPFPCCRPHSRRHLDRDRGQIHDHGARARVREDPAVAENDRLNVRAAGKGEEDDVGAARHFGDGPCPGGADRDEASDGFRRHVEHTDRQPRLPRQVRRLAGSHHTEPDEAELLDLRGGHAFLASAAALVPAIRPNTAPRTRPAPAP</sequence>
<evidence type="ECO:0000313" key="3">
    <source>
        <dbReference type="Proteomes" id="UP001054811"/>
    </source>
</evidence>
<dbReference type="EMBL" id="CP091139">
    <property type="protein sequence ID" value="UUT34668.1"/>
    <property type="molecule type" value="Genomic_DNA"/>
</dbReference>
<gene>
    <name evidence="2" type="ORF">L2X98_29745</name>
</gene>
<feature type="compositionally biased region" description="Basic and acidic residues" evidence="1">
    <location>
        <begin position="172"/>
        <end position="192"/>
    </location>
</feature>
<evidence type="ECO:0000256" key="1">
    <source>
        <dbReference type="SAM" id="MobiDB-lite"/>
    </source>
</evidence>
<organism evidence="2 3">
    <name type="scientific">Microbacterium elymi</name>
    <dbReference type="NCBI Taxonomy" id="2909587"/>
    <lineage>
        <taxon>Bacteria</taxon>
        <taxon>Bacillati</taxon>
        <taxon>Actinomycetota</taxon>
        <taxon>Actinomycetes</taxon>
        <taxon>Micrococcales</taxon>
        <taxon>Microbacteriaceae</taxon>
        <taxon>Microbacterium</taxon>
    </lineage>
</organism>
<dbReference type="Proteomes" id="UP001054811">
    <property type="component" value="Chromosome"/>
</dbReference>